<keyword evidence="2" id="KW-0732">Signal</keyword>
<dbReference type="Proteomes" id="UP000199118">
    <property type="component" value="Unassembled WGS sequence"/>
</dbReference>
<gene>
    <name evidence="3" type="ORF">SAMN05444336_10242</name>
</gene>
<accession>A0A1H2VE81</accession>
<keyword evidence="1" id="KW-0472">Membrane</keyword>
<sequence>MSMFRTHGAAGVAAAVSFAAAFAISTVSAQATTLWESDVAGGEFSADYRAPSQVGADVTAIGGTGGASSDDYFAFSGLEGGTSLSFSFRAPEDIGYSYSAGGVILWNTSPFNYEWDGTRVDPQIQLDWNTRTQTVALDLPDDFLGTLYLALNFTHGENLTYEIGDFRASAGLPRADAVSSGTSVAIAAVPVPAPLLLLGSSLVGLGLLRRRARRAS</sequence>
<feature type="transmembrane region" description="Helical" evidence="1">
    <location>
        <begin position="184"/>
        <end position="208"/>
    </location>
</feature>
<proteinExistence type="predicted"/>
<evidence type="ECO:0000256" key="1">
    <source>
        <dbReference type="SAM" id="Phobius"/>
    </source>
</evidence>
<dbReference type="EMBL" id="FNMZ01000002">
    <property type="protein sequence ID" value="SDW66665.1"/>
    <property type="molecule type" value="Genomic_DNA"/>
</dbReference>
<protein>
    <submittedName>
        <fullName evidence="3">PEP-CTERM protein-sorting domain-containing protein</fullName>
    </submittedName>
</protein>
<evidence type="ECO:0000256" key="2">
    <source>
        <dbReference type="SAM" id="SignalP"/>
    </source>
</evidence>
<evidence type="ECO:0000313" key="4">
    <source>
        <dbReference type="Proteomes" id="UP000199118"/>
    </source>
</evidence>
<keyword evidence="1" id="KW-1133">Transmembrane helix</keyword>
<dbReference type="AlphaFoldDB" id="A0A1H2VE81"/>
<reference evidence="3 4" key="1">
    <citation type="submission" date="2016-10" db="EMBL/GenBank/DDBJ databases">
        <authorList>
            <person name="de Groot N.N."/>
        </authorList>
    </citation>
    <scope>NUCLEOTIDE SEQUENCE [LARGE SCALE GENOMIC DNA]</scope>
    <source>
        <strain evidence="3 4">DSM 17890</strain>
    </source>
</reference>
<name>A0A1H2VE81_9RHOB</name>
<feature type="chain" id="PRO_5011438989" evidence="2">
    <location>
        <begin position="30"/>
        <end position="216"/>
    </location>
</feature>
<organism evidence="3 4">
    <name type="scientific">Albimonas donghaensis</name>
    <dbReference type="NCBI Taxonomy" id="356660"/>
    <lineage>
        <taxon>Bacteria</taxon>
        <taxon>Pseudomonadati</taxon>
        <taxon>Pseudomonadota</taxon>
        <taxon>Alphaproteobacteria</taxon>
        <taxon>Rhodobacterales</taxon>
        <taxon>Paracoccaceae</taxon>
        <taxon>Albimonas</taxon>
    </lineage>
</organism>
<keyword evidence="1" id="KW-0812">Transmembrane</keyword>
<keyword evidence="4" id="KW-1185">Reference proteome</keyword>
<feature type="signal peptide" evidence="2">
    <location>
        <begin position="1"/>
        <end position="29"/>
    </location>
</feature>
<evidence type="ECO:0000313" key="3">
    <source>
        <dbReference type="EMBL" id="SDW66665.1"/>
    </source>
</evidence>